<dbReference type="AlphaFoldDB" id="A0A3N3ZMP7"/>
<feature type="region of interest" description="Disordered" evidence="1">
    <location>
        <begin position="66"/>
        <end position="101"/>
    </location>
</feature>
<feature type="transmembrane region" description="Helical" evidence="2">
    <location>
        <begin position="30"/>
        <end position="51"/>
    </location>
</feature>
<comment type="caution">
    <text evidence="3">The sequence shown here is derived from an EMBL/GenBank/DDBJ whole genome shotgun (WGS) entry which is preliminary data.</text>
</comment>
<dbReference type="RefSeq" id="WP_123826396.1">
    <property type="nucleotide sequence ID" value="NZ_RKMF01000016.1"/>
</dbReference>
<keyword evidence="2" id="KW-0812">Transmembrane</keyword>
<feature type="compositionally biased region" description="Basic and acidic residues" evidence="1">
    <location>
        <begin position="66"/>
        <end position="82"/>
    </location>
</feature>
<evidence type="ECO:0000256" key="2">
    <source>
        <dbReference type="SAM" id="Phobius"/>
    </source>
</evidence>
<reference evidence="3 4" key="1">
    <citation type="submission" date="2018-10" db="EMBL/GenBank/DDBJ databases">
        <title>Kocuria sp. M5W7-7, whole genome shotgun sequence.</title>
        <authorList>
            <person name="Tuo L."/>
        </authorList>
    </citation>
    <scope>NUCLEOTIDE SEQUENCE [LARGE SCALE GENOMIC DNA]</scope>
    <source>
        <strain evidence="3 4">M5W7-7</strain>
    </source>
</reference>
<evidence type="ECO:0000313" key="3">
    <source>
        <dbReference type="EMBL" id="ROZ61975.1"/>
    </source>
</evidence>
<gene>
    <name evidence="3" type="ORF">EDL96_11880</name>
</gene>
<dbReference type="EMBL" id="RKMF01000016">
    <property type="protein sequence ID" value="ROZ61975.1"/>
    <property type="molecule type" value="Genomic_DNA"/>
</dbReference>
<name>A0A3N3ZMP7_9MICC</name>
<organism evidence="3 4">
    <name type="scientific">Kocuria soli</name>
    <dbReference type="NCBI Taxonomy" id="2485125"/>
    <lineage>
        <taxon>Bacteria</taxon>
        <taxon>Bacillati</taxon>
        <taxon>Actinomycetota</taxon>
        <taxon>Actinomycetes</taxon>
        <taxon>Micrococcales</taxon>
        <taxon>Micrococcaceae</taxon>
        <taxon>Kocuria</taxon>
    </lineage>
</organism>
<keyword evidence="2" id="KW-0472">Membrane</keyword>
<evidence type="ECO:0000256" key="1">
    <source>
        <dbReference type="SAM" id="MobiDB-lite"/>
    </source>
</evidence>
<accession>A0A3N3ZMP7</accession>
<keyword evidence="4" id="KW-1185">Reference proteome</keyword>
<dbReference type="OrthoDB" id="4966959at2"/>
<keyword evidence="2" id="KW-1133">Transmembrane helix</keyword>
<evidence type="ECO:0000313" key="4">
    <source>
        <dbReference type="Proteomes" id="UP000270616"/>
    </source>
</evidence>
<sequence>MLTLYLQTAAPSDPNDLMPGLEPEQVSPGVIGFFATFFVVLALTALILDFMRRQRRLRYRMAYAREREAAGRTEAPESREEAADTPQEPTSDGQDPTDFTE</sequence>
<proteinExistence type="predicted"/>
<feature type="compositionally biased region" description="Polar residues" evidence="1">
    <location>
        <begin position="87"/>
        <end position="101"/>
    </location>
</feature>
<protein>
    <submittedName>
        <fullName evidence="3">Uncharacterized protein</fullName>
    </submittedName>
</protein>
<dbReference type="Proteomes" id="UP000270616">
    <property type="component" value="Unassembled WGS sequence"/>
</dbReference>